<reference evidence="2" key="2">
    <citation type="submission" date="2025-08" db="UniProtKB">
        <authorList>
            <consortium name="RefSeq"/>
        </authorList>
    </citation>
    <scope>IDENTIFICATION</scope>
    <source>
        <tissue evidence="2">Leaf</tissue>
    </source>
</reference>
<dbReference type="RefSeq" id="XP_075083572.1">
    <property type="nucleotide sequence ID" value="XM_075227471.1"/>
</dbReference>
<gene>
    <name evidence="2" type="primary">LOC142167307</name>
</gene>
<protein>
    <submittedName>
        <fullName evidence="2">Uncharacterized protein LOC142167307</fullName>
    </submittedName>
</protein>
<reference evidence="1" key="1">
    <citation type="journal article" date="2014" name="Nat. Commun.">
        <title>The tobacco genome sequence and its comparison with those of tomato and potato.</title>
        <authorList>
            <person name="Sierro N."/>
            <person name="Battey J.N."/>
            <person name="Ouadi S."/>
            <person name="Bakaher N."/>
            <person name="Bovet L."/>
            <person name="Willig A."/>
            <person name="Goepfert S."/>
            <person name="Peitsch M.C."/>
            <person name="Ivanov N.V."/>
        </authorList>
    </citation>
    <scope>NUCLEOTIDE SEQUENCE [LARGE SCALE GENOMIC DNA]</scope>
</reference>
<evidence type="ECO:0000313" key="2">
    <source>
        <dbReference type="RefSeq" id="XP_075083572.1"/>
    </source>
</evidence>
<accession>A0AC58SF06</accession>
<dbReference type="Proteomes" id="UP000790787">
    <property type="component" value="Chromosome 12"/>
</dbReference>
<organism evidence="1 2">
    <name type="scientific">Nicotiana tabacum</name>
    <name type="common">Common tobacco</name>
    <dbReference type="NCBI Taxonomy" id="4097"/>
    <lineage>
        <taxon>Eukaryota</taxon>
        <taxon>Viridiplantae</taxon>
        <taxon>Streptophyta</taxon>
        <taxon>Embryophyta</taxon>
        <taxon>Tracheophyta</taxon>
        <taxon>Spermatophyta</taxon>
        <taxon>Magnoliopsida</taxon>
        <taxon>eudicotyledons</taxon>
        <taxon>Gunneridae</taxon>
        <taxon>Pentapetalae</taxon>
        <taxon>asterids</taxon>
        <taxon>lamiids</taxon>
        <taxon>Solanales</taxon>
        <taxon>Solanaceae</taxon>
        <taxon>Nicotianoideae</taxon>
        <taxon>Nicotianeae</taxon>
        <taxon>Nicotiana</taxon>
    </lineage>
</organism>
<sequence>MSSSPQSADTLASGTATTNVSAPAVTIASGMIDSTHPYYLHPSDYPGMNFVSSTFDVKGYGGWRWAVIISLPAKNKLGFIDGTLIIPKADSAIQQAWARCNDMVLSWLLNSLSKEIAGSVLYSHSAKDLWSDREDRFGQTNGAKLFQLQKKLSSVVQGNSSVSTYFTKMKSLWDELDALNTFSACVCECECGAKVISLKAHQDERLLQFLIGLNDIFIRREIHATPTYSGESTSFIATNQPGNFRRFNENKMQKTSFESKKNAEICSYCKKHGHRIDKCYRIHGFPVDFKFTRQKGFHGAANTTGVQNLTKETVDELLQLLRQAKIGQNSAGTSDVAANMSCAGMTNFFENVACSIQINDESWIMDSRATKHMSFNKEFFRDLKILPKPLMTTQAIYFIQSHFLFPSTGPFNEEPIGDCFSDSIVKEKLWHYRLGHIPLSNVKNISSVSISKCSKFSTPCVICPMARQPKLPFSSSSISTKKVFELIHVDTWGPYNSATYDGFKYFLTIVDDLSRGTWTYLLTNKYNAFTILKSFLAMVERHFNSKVKTIRYDNAFELGSGNIQSEFFQSQGIIHQTTCVSTAQQNGVVERKHKNLLETSRAFLYQSHLPISYWGDCLLTTTYLINRFPSSVLKLKTPYEVLFSSKPNYSNLRCFGCLCFASTLSNHRTKFEPRATPCMFLGYPHGKKGYKVLNLKNLKTFISRDVVFHEEFFPFASIKSNSSNYISLPTAKVTVSNQTPETSPSASRPHNEPSQDPTESSIDFCSSPISSIHPSTPIPFISSSRLSPDSPVSSTQSHTSTPVFPSLDSDPMMDVLVRKSNRPHTTPSYLMDYICNVLQLIYVSNSCFLTPVIPICISFSGLSSTNQHMLNTLSTVQEPTNYLQATHHPEWQEAMDKEIEALELNKTWEIVELPPGRKALPCK</sequence>
<evidence type="ECO:0000313" key="1">
    <source>
        <dbReference type="Proteomes" id="UP000790787"/>
    </source>
</evidence>
<name>A0AC58SF06_TOBAC</name>
<proteinExistence type="predicted"/>
<keyword evidence="1" id="KW-1185">Reference proteome</keyword>